<keyword evidence="1" id="KW-1133">Transmembrane helix</keyword>
<evidence type="ECO:0000313" key="3">
    <source>
        <dbReference type="Proteomes" id="UP000000702"/>
    </source>
</evidence>
<name>F9W572_TRYCI</name>
<reference evidence="3" key="1">
    <citation type="submission" date="2011-07" db="EMBL/GenBank/DDBJ databases">
        <title>Divergent evolution of antigenic variation in African trypanosomes.</title>
        <authorList>
            <person name="Jackson A.P."/>
            <person name="Berry A."/>
            <person name="Allison H.C."/>
            <person name="Burton P."/>
            <person name="Anderson J."/>
            <person name="Aslett M."/>
            <person name="Brown R."/>
            <person name="Corton N."/>
            <person name="Harris D."/>
            <person name="Hauser H."/>
            <person name="Gamble J."/>
            <person name="Gilderthorp R."/>
            <person name="McQuillan J."/>
            <person name="Quail M.A."/>
            <person name="Sanders M."/>
            <person name="Van Tonder A."/>
            <person name="Ginger M.L."/>
            <person name="Donelson J.E."/>
            <person name="Field M.C."/>
            <person name="Barry J.D."/>
            <person name="Berriman M."/>
            <person name="Hertz-Fowler C."/>
        </authorList>
    </citation>
    <scope>NUCLEOTIDE SEQUENCE [LARGE SCALE GENOMIC DNA]</scope>
    <source>
        <strain evidence="3">IL3000</strain>
    </source>
</reference>
<accession>F9W572</accession>
<evidence type="ECO:0000256" key="1">
    <source>
        <dbReference type="SAM" id="Phobius"/>
    </source>
</evidence>
<comment type="caution">
    <text evidence="2">The sequence shown here is derived from an EMBL/GenBank/DDBJ whole genome shotgun (WGS) entry which is preliminary data.</text>
</comment>
<keyword evidence="1" id="KW-0472">Membrane</keyword>
<organism evidence="2 3">
    <name type="scientific">Trypanosoma congolense (strain IL3000)</name>
    <dbReference type="NCBI Taxonomy" id="1068625"/>
    <lineage>
        <taxon>Eukaryota</taxon>
        <taxon>Discoba</taxon>
        <taxon>Euglenozoa</taxon>
        <taxon>Kinetoplastea</taxon>
        <taxon>Metakinetoplastina</taxon>
        <taxon>Trypanosomatida</taxon>
        <taxon>Trypanosomatidae</taxon>
        <taxon>Trypanosoma</taxon>
        <taxon>Nannomonas</taxon>
    </lineage>
</organism>
<reference evidence="2 3" key="2">
    <citation type="journal article" date="2012" name="Proc. Natl. Acad. Sci. U.S.A.">
        <title>Antigenic diversity is generated by distinct evolutionary mechanisms in African trypanosome species.</title>
        <authorList>
            <person name="Jackson A.P."/>
            <person name="Berry A."/>
            <person name="Aslett M."/>
            <person name="Allison H.C."/>
            <person name="Burton P."/>
            <person name="Vavrova-Anderson J."/>
            <person name="Brown R."/>
            <person name="Browne H."/>
            <person name="Corton N."/>
            <person name="Hauser H."/>
            <person name="Gamble J."/>
            <person name="Gilderthorp R."/>
            <person name="Marcello L."/>
            <person name="McQuillan J."/>
            <person name="Otto T.D."/>
            <person name="Quail M.A."/>
            <person name="Sanders M.J."/>
            <person name="van Tonder A."/>
            <person name="Ginger M.L."/>
            <person name="Field M.C."/>
            <person name="Barry J.D."/>
            <person name="Hertz-Fowler C."/>
            <person name="Berriman M."/>
        </authorList>
    </citation>
    <scope>NUCLEOTIDE SEQUENCE [LARGE SCALE GENOMIC DNA]</scope>
    <source>
        <strain evidence="2 3">IL3000</strain>
    </source>
</reference>
<gene>
    <name evidence="2" type="ORF">TCIL3000_0_32130</name>
</gene>
<protein>
    <submittedName>
        <fullName evidence="2">Uncharacterized protein</fullName>
    </submittedName>
</protein>
<feature type="transmembrane region" description="Helical" evidence="1">
    <location>
        <begin position="74"/>
        <end position="92"/>
    </location>
</feature>
<sequence length="130" mass="14860">MHPPKTNTTVCAISLPLFVYSPHGDGKPHRHTHTHFPIVSPPPPPPRHTLHIRLSHFSPLYARLLCLPCHSSPLLPLLLLFSFSFFLWIVFFKKNIICSPLLFDGFFFLSSLGENSLKTQISAHPHIHRR</sequence>
<keyword evidence="3" id="KW-1185">Reference proteome</keyword>
<dbReference type="EMBL" id="CAEQ01000667">
    <property type="protein sequence ID" value="CCD12320.1"/>
    <property type="molecule type" value="Genomic_DNA"/>
</dbReference>
<proteinExistence type="predicted"/>
<dbReference type="AlphaFoldDB" id="F9W572"/>
<keyword evidence="1" id="KW-0812">Transmembrane</keyword>
<dbReference type="Proteomes" id="UP000000702">
    <property type="component" value="Unassembled WGS sequence"/>
</dbReference>
<evidence type="ECO:0000313" key="2">
    <source>
        <dbReference type="EMBL" id="CCD12320.1"/>
    </source>
</evidence>